<evidence type="ECO:0000313" key="1">
    <source>
        <dbReference type="EMBL" id="TDK50221.1"/>
    </source>
</evidence>
<reference evidence="1 2" key="1">
    <citation type="submission" date="2019-03" db="EMBL/GenBank/DDBJ databases">
        <title>Ruegeria lutea sp. nov., a novel strain, isolated from marine sediment, the Masan Bay, South Korea.</title>
        <authorList>
            <person name="Kim J."/>
            <person name="Kim D.-Y."/>
            <person name="Lee S.-S."/>
        </authorList>
    </citation>
    <scope>NUCLEOTIDE SEQUENCE [LARGE SCALE GENOMIC DNA]</scope>
    <source>
        <strain evidence="1 2">318-1</strain>
    </source>
</reference>
<keyword evidence="2" id="KW-1185">Reference proteome</keyword>
<protein>
    <submittedName>
        <fullName evidence="1">Uncharacterized protein</fullName>
    </submittedName>
</protein>
<comment type="caution">
    <text evidence="1">The sequence shown here is derived from an EMBL/GenBank/DDBJ whole genome shotgun (WGS) entry which is preliminary data.</text>
</comment>
<sequence length="161" mass="16923">MEQIWGDEIEVRAPDEMSPLARLLGALLTAPMVTLVTHTEGGQPYAMMEADELLPGAPLGDILTEELGLDVPHDAVVLIEPACFADADSYSGNVLGRELGRILSEIATCAGACDVAGAAHGAVWSAGGDIPRSARRALSRDMARILPEVDRAAHADGARLR</sequence>
<accession>A0A4R5VD75</accession>
<gene>
    <name evidence="1" type="ORF">E1832_07380</name>
</gene>
<proteinExistence type="predicted"/>
<dbReference type="EMBL" id="SMUV01000058">
    <property type="protein sequence ID" value="TDK50221.1"/>
    <property type="molecule type" value="Genomic_DNA"/>
</dbReference>
<dbReference type="Proteomes" id="UP000295301">
    <property type="component" value="Unassembled WGS sequence"/>
</dbReference>
<dbReference type="AlphaFoldDB" id="A0A4R5VD75"/>
<dbReference type="OrthoDB" id="7842549at2"/>
<name>A0A4R5VD75_9RHOB</name>
<organism evidence="1 2">
    <name type="scientific">Antarcticimicrobium luteum</name>
    <dbReference type="NCBI Taxonomy" id="2547397"/>
    <lineage>
        <taxon>Bacteria</taxon>
        <taxon>Pseudomonadati</taxon>
        <taxon>Pseudomonadota</taxon>
        <taxon>Alphaproteobacteria</taxon>
        <taxon>Rhodobacterales</taxon>
        <taxon>Paracoccaceae</taxon>
        <taxon>Antarcticimicrobium</taxon>
    </lineage>
</organism>
<evidence type="ECO:0000313" key="2">
    <source>
        <dbReference type="Proteomes" id="UP000295301"/>
    </source>
</evidence>